<evidence type="ECO:0000313" key="3">
    <source>
        <dbReference type="EMBL" id="TVO73438.1"/>
    </source>
</evidence>
<proteinExistence type="predicted"/>
<dbReference type="EMBL" id="VMNH01000013">
    <property type="protein sequence ID" value="TVO73438.1"/>
    <property type="molecule type" value="Genomic_DNA"/>
</dbReference>
<gene>
    <name evidence="3" type="ORF">FHP88_11165</name>
</gene>
<reference evidence="3 4" key="1">
    <citation type="submission" date="2019-07" db="EMBL/GenBank/DDBJ databases">
        <title>The pathways for chlorine oxyanion respiration interact through the shared metabolite chlorate.</title>
        <authorList>
            <person name="Barnum T.P."/>
            <person name="Cheng Y."/>
            <person name="Hill K.A."/>
            <person name="Lucas L.N."/>
            <person name="Carlson H.K."/>
            <person name="Coates J.D."/>
        </authorList>
    </citation>
    <scope>NUCLEOTIDE SEQUENCE [LARGE SCALE GENOMIC DNA]</scope>
    <source>
        <strain evidence="3 4">BK-1</strain>
    </source>
</reference>
<dbReference type="InterPro" id="IPR021241">
    <property type="entry name" value="CsiV"/>
</dbReference>
<name>A0A558DQR9_9GAMM</name>
<evidence type="ECO:0008006" key="5">
    <source>
        <dbReference type="Google" id="ProtNLM"/>
    </source>
</evidence>
<feature type="signal peptide" evidence="2">
    <location>
        <begin position="1"/>
        <end position="23"/>
    </location>
</feature>
<dbReference type="RefSeq" id="WP_144359160.1">
    <property type="nucleotide sequence ID" value="NZ_VMNH01000013.1"/>
</dbReference>
<feature type="compositionally biased region" description="Low complexity" evidence="1">
    <location>
        <begin position="223"/>
        <end position="247"/>
    </location>
</feature>
<feature type="region of interest" description="Disordered" evidence="1">
    <location>
        <begin position="220"/>
        <end position="247"/>
    </location>
</feature>
<comment type="caution">
    <text evidence="3">The sequence shown here is derived from an EMBL/GenBank/DDBJ whole genome shotgun (WGS) entry which is preliminary data.</text>
</comment>
<evidence type="ECO:0000256" key="2">
    <source>
        <dbReference type="SAM" id="SignalP"/>
    </source>
</evidence>
<keyword evidence="2" id="KW-0732">Signal</keyword>
<accession>A0A558DQR9</accession>
<evidence type="ECO:0000313" key="4">
    <source>
        <dbReference type="Proteomes" id="UP000316649"/>
    </source>
</evidence>
<evidence type="ECO:0000256" key="1">
    <source>
        <dbReference type="SAM" id="MobiDB-lite"/>
    </source>
</evidence>
<feature type="chain" id="PRO_5022000367" description="Peptidoglycan-binding protein CsiV" evidence="2">
    <location>
        <begin position="24"/>
        <end position="247"/>
    </location>
</feature>
<dbReference type="AlphaFoldDB" id="A0A558DQR9"/>
<protein>
    <recommendedName>
        <fullName evidence="5">Peptidoglycan-binding protein CsiV</fullName>
    </recommendedName>
</protein>
<dbReference type="Pfam" id="PF10972">
    <property type="entry name" value="CsiV"/>
    <property type="match status" value="1"/>
</dbReference>
<sequence length="247" mass="26747">MMKLAQLLLALLLSAAPLSQAIAAENEATWYDVELILFKQGSPGAGNTEHWPADPGSPDWSNSINLVPAGAEKTDQQQPFTLLPRKDWRLTPVFNALHKTRGEIEPLFHQAWRQPVASSGSAKTINLGSAQIGDTTVVPFEGVIKISVSRYLHVDLDLLLKQATLPPTPSNNAEALLSPSYGSVRFTGNRRMRSGEVHYIDHPMMGALILISRIEVPQEEPGATAAAEKITEPTAPTEKTAPTATTN</sequence>
<dbReference type="Proteomes" id="UP000316649">
    <property type="component" value="Unassembled WGS sequence"/>
</dbReference>
<dbReference type="OrthoDB" id="5566524at2"/>
<keyword evidence="4" id="KW-1185">Reference proteome</keyword>
<organism evidence="3 4">
    <name type="scientific">Sedimenticola selenatireducens</name>
    <dbReference type="NCBI Taxonomy" id="191960"/>
    <lineage>
        <taxon>Bacteria</taxon>
        <taxon>Pseudomonadati</taxon>
        <taxon>Pseudomonadota</taxon>
        <taxon>Gammaproteobacteria</taxon>
        <taxon>Chromatiales</taxon>
        <taxon>Sedimenticolaceae</taxon>
        <taxon>Sedimenticola</taxon>
    </lineage>
</organism>